<organism evidence="3 4">
    <name type="scientific">Paracoccus fistulariae</name>
    <dbReference type="NCBI Taxonomy" id="658446"/>
    <lineage>
        <taxon>Bacteria</taxon>
        <taxon>Pseudomonadati</taxon>
        <taxon>Pseudomonadota</taxon>
        <taxon>Alphaproteobacteria</taxon>
        <taxon>Rhodobacterales</taxon>
        <taxon>Paracoccaceae</taxon>
        <taxon>Paracoccus</taxon>
    </lineage>
</organism>
<accession>A0ABY7SPQ6</accession>
<evidence type="ECO:0000256" key="1">
    <source>
        <dbReference type="ARBA" id="ARBA00008853"/>
    </source>
</evidence>
<evidence type="ECO:0000259" key="2">
    <source>
        <dbReference type="Pfam" id="PF08450"/>
    </source>
</evidence>
<dbReference type="InterPro" id="IPR011042">
    <property type="entry name" value="6-blade_b-propeller_TolB-like"/>
</dbReference>
<feature type="domain" description="SMP-30/Gluconolactonase/LRE-like region" evidence="2">
    <location>
        <begin position="13"/>
        <end position="249"/>
    </location>
</feature>
<proteinExistence type="inferred from homology"/>
<comment type="similarity">
    <text evidence="1">Belongs to the SMP-30/CGR1 family.</text>
</comment>
<dbReference type="SUPFAM" id="SSF63829">
    <property type="entry name" value="Calcium-dependent phosphotriesterase"/>
    <property type="match status" value="1"/>
</dbReference>
<protein>
    <submittedName>
        <fullName evidence="3">SMP-30/gluconolactonase/LRE family protein</fullName>
    </submittedName>
</protein>
<dbReference type="InterPro" id="IPR013658">
    <property type="entry name" value="SGL"/>
</dbReference>
<keyword evidence="4" id="KW-1185">Reference proteome</keyword>
<dbReference type="RefSeq" id="WP_271883387.1">
    <property type="nucleotide sequence ID" value="NZ_CP067136.1"/>
</dbReference>
<gene>
    <name evidence="3" type="ORF">JHX87_06705</name>
</gene>
<dbReference type="InterPro" id="IPR005511">
    <property type="entry name" value="SMP-30"/>
</dbReference>
<reference evidence="3 4" key="1">
    <citation type="submission" date="2021-01" db="EMBL/GenBank/DDBJ databases">
        <title>Biogeographic distribution of Paracoccus.</title>
        <authorList>
            <person name="Hollensteiner J."/>
            <person name="Leineberger J."/>
            <person name="Brinkhoff T."/>
            <person name="Daniel R."/>
        </authorList>
    </citation>
    <scope>NUCLEOTIDE SEQUENCE [LARGE SCALE GENOMIC DNA]</scope>
    <source>
        <strain evidence="3 4">KCTC 22803</strain>
    </source>
</reference>
<dbReference type="Proteomes" id="UP001219349">
    <property type="component" value="Chromosome"/>
</dbReference>
<sequence length="280" mass="30823">MSATVFDDRACELGEGALWHPERQQFFWFDILGRRLLSRDGMGALEWRFDRMVSAAGWVDRDRLMVATETGLALLDLTTGKLTDLIAVEADQHATRSNDGRADRQGGFWFGTMGKSAQDGAGAIYRYYRGQLRKLFDAVSIPNSICFSPDGRWAHFGDTARGLVWRQPLDAEGWPAGERQVFLDVSAWDSGADGAVMDAEGGFCCAFWGQGAVLRFDAAGQQTHRFEVGGRHCSCPAFGDRGQMLVTTALENIADPDAGQGLTYLVRHDLPGLPEPRVLL</sequence>
<dbReference type="PRINTS" id="PR01790">
    <property type="entry name" value="SMP30FAMILY"/>
</dbReference>
<dbReference type="EMBL" id="CP067136">
    <property type="protein sequence ID" value="WCR08498.1"/>
    <property type="molecule type" value="Genomic_DNA"/>
</dbReference>
<dbReference type="PANTHER" id="PTHR10907">
    <property type="entry name" value="REGUCALCIN"/>
    <property type="match status" value="1"/>
</dbReference>
<name>A0ABY7SPQ6_9RHOB</name>
<dbReference type="Pfam" id="PF08450">
    <property type="entry name" value="SGL"/>
    <property type="match status" value="1"/>
</dbReference>
<dbReference type="PANTHER" id="PTHR10907:SF47">
    <property type="entry name" value="REGUCALCIN"/>
    <property type="match status" value="1"/>
</dbReference>
<dbReference type="Gene3D" id="2.120.10.30">
    <property type="entry name" value="TolB, C-terminal domain"/>
    <property type="match status" value="1"/>
</dbReference>
<evidence type="ECO:0000313" key="3">
    <source>
        <dbReference type="EMBL" id="WCR08498.1"/>
    </source>
</evidence>
<evidence type="ECO:0000313" key="4">
    <source>
        <dbReference type="Proteomes" id="UP001219349"/>
    </source>
</evidence>